<reference evidence="1" key="1">
    <citation type="journal article" date="2023" name="Mol. Phylogenet. Evol.">
        <title>Genome-scale phylogeny and comparative genomics of the fungal order Sordariales.</title>
        <authorList>
            <person name="Hensen N."/>
            <person name="Bonometti L."/>
            <person name="Westerberg I."/>
            <person name="Brannstrom I.O."/>
            <person name="Guillou S."/>
            <person name="Cros-Aarteil S."/>
            <person name="Calhoun S."/>
            <person name="Haridas S."/>
            <person name="Kuo A."/>
            <person name="Mondo S."/>
            <person name="Pangilinan J."/>
            <person name="Riley R."/>
            <person name="LaButti K."/>
            <person name="Andreopoulos B."/>
            <person name="Lipzen A."/>
            <person name="Chen C."/>
            <person name="Yan M."/>
            <person name="Daum C."/>
            <person name="Ng V."/>
            <person name="Clum A."/>
            <person name="Steindorff A."/>
            <person name="Ohm R.A."/>
            <person name="Martin F."/>
            <person name="Silar P."/>
            <person name="Natvig D.O."/>
            <person name="Lalanne C."/>
            <person name="Gautier V."/>
            <person name="Ament-Velasquez S.L."/>
            <person name="Kruys A."/>
            <person name="Hutchinson M.I."/>
            <person name="Powell A.J."/>
            <person name="Barry K."/>
            <person name="Miller A.N."/>
            <person name="Grigoriev I.V."/>
            <person name="Debuchy R."/>
            <person name="Gladieux P."/>
            <person name="Hiltunen Thoren M."/>
            <person name="Johannesson H."/>
        </authorList>
    </citation>
    <scope>NUCLEOTIDE SEQUENCE</scope>
    <source>
        <strain evidence="1">CBS 958.72</strain>
    </source>
</reference>
<evidence type="ECO:0000313" key="1">
    <source>
        <dbReference type="EMBL" id="KAK3382828.1"/>
    </source>
</evidence>
<proteinExistence type="predicted"/>
<comment type="caution">
    <text evidence="1">The sequence shown here is derived from an EMBL/GenBank/DDBJ whole genome shotgun (WGS) entry which is preliminary data.</text>
</comment>
<dbReference type="EMBL" id="JAULSN010000001">
    <property type="protein sequence ID" value="KAK3382828.1"/>
    <property type="molecule type" value="Genomic_DNA"/>
</dbReference>
<organism evidence="1 2">
    <name type="scientific">Lasiosphaeria ovina</name>
    <dbReference type="NCBI Taxonomy" id="92902"/>
    <lineage>
        <taxon>Eukaryota</taxon>
        <taxon>Fungi</taxon>
        <taxon>Dikarya</taxon>
        <taxon>Ascomycota</taxon>
        <taxon>Pezizomycotina</taxon>
        <taxon>Sordariomycetes</taxon>
        <taxon>Sordariomycetidae</taxon>
        <taxon>Sordariales</taxon>
        <taxon>Lasiosphaeriaceae</taxon>
        <taxon>Lasiosphaeria</taxon>
    </lineage>
</organism>
<accession>A0AAE0NJT6</accession>
<gene>
    <name evidence="1" type="ORF">B0T24DRAFT_587551</name>
</gene>
<name>A0AAE0NJT6_9PEZI</name>
<protein>
    <submittedName>
        <fullName evidence="1">Uncharacterized protein</fullName>
    </submittedName>
</protein>
<dbReference type="Proteomes" id="UP001287356">
    <property type="component" value="Unassembled WGS sequence"/>
</dbReference>
<keyword evidence="2" id="KW-1185">Reference proteome</keyword>
<reference evidence="1" key="2">
    <citation type="submission" date="2023-06" db="EMBL/GenBank/DDBJ databases">
        <authorList>
            <consortium name="Lawrence Berkeley National Laboratory"/>
            <person name="Haridas S."/>
            <person name="Hensen N."/>
            <person name="Bonometti L."/>
            <person name="Westerberg I."/>
            <person name="Brannstrom I.O."/>
            <person name="Guillou S."/>
            <person name="Cros-Aarteil S."/>
            <person name="Calhoun S."/>
            <person name="Kuo A."/>
            <person name="Mondo S."/>
            <person name="Pangilinan J."/>
            <person name="Riley R."/>
            <person name="Labutti K."/>
            <person name="Andreopoulos B."/>
            <person name="Lipzen A."/>
            <person name="Chen C."/>
            <person name="Yanf M."/>
            <person name="Daum C."/>
            <person name="Ng V."/>
            <person name="Clum A."/>
            <person name="Steindorff A."/>
            <person name="Ohm R."/>
            <person name="Martin F."/>
            <person name="Silar P."/>
            <person name="Natvig D."/>
            <person name="Lalanne C."/>
            <person name="Gautier V."/>
            <person name="Ament-Velasquez S.L."/>
            <person name="Kruys A."/>
            <person name="Hutchinson M.I."/>
            <person name="Powell A.J."/>
            <person name="Barry K."/>
            <person name="Miller A.N."/>
            <person name="Grigoriev I.V."/>
            <person name="Debuchy R."/>
            <person name="Gladieux P."/>
            <person name="Thoren M.H."/>
            <person name="Johannesson H."/>
        </authorList>
    </citation>
    <scope>NUCLEOTIDE SEQUENCE</scope>
    <source>
        <strain evidence="1">CBS 958.72</strain>
    </source>
</reference>
<sequence>MALSSGGLWPFSWYPVFILIASEPSLGPDMAMAAGEQARWRVRVDRCRVSERLDRLDKVPDALDVYPFLEKKPTPTASSKLDTEEAKRRVVLPWMAMANQGAVSTPG</sequence>
<evidence type="ECO:0000313" key="2">
    <source>
        <dbReference type="Proteomes" id="UP001287356"/>
    </source>
</evidence>
<dbReference type="AlphaFoldDB" id="A0AAE0NJT6"/>